<dbReference type="InterPro" id="IPR011009">
    <property type="entry name" value="Kinase-like_dom_sf"/>
</dbReference>
<dbReference type="Gene3D" id="3.90.1200.10">
    <property type="match status" value="1"/>
</dbReference>
<dbReference type="SUPFAM" id="SSF56112">
    <property type="entry name" value="Protein kinase-like (PK-like)"/>
    <property type="match status" value="1"/>
</dbReference>
<sequence length="249" mass="28809">MIQGFMSKIVLIDPDWQHKDKELPDKFIVKIVTQLTMLQFSAAVAKENKTDDPFDTPEFMAAIEFHQKRLHNAEVTVCNHLLKLAKGRIPLAKIYYMKKFSESNPVKGYIIMEYLENTKPVHIYQNITSNSVQEILRAKAVMEATSLKFTPDEKKEFTEKPFSELFAEFFKKEAIDNMMKMFREFGDGKLADRVAQMETIYPDLLDLAWADQLADEMGMQRVLCHGDLWSMNILWKPKGDEVSIASEDV</sequence>
<dbReference type="InterPro" id="IPR015897">
    <property type="entry name" value="CHK_kinase-like"/>
</dbReference>
<dbReference type="Proteomes" id="UP000054047">
    <property type="component" value="Unassembled WGS sequence"/>
</dbReference>
<keyword evidence="3" id="KW-1185">Reference proteome</keyword>
<dbReference type="PANTHER" id="PTHR23020">
    <property type="entry name" value="UNCHARACTERIZED NUCLEAR HORMONE RECEPTOR-RELATED"/>
    <property type="match status" value="1"/>
</dbReference>
<evidence type="ECO:0000313" key="2">
    <source>
        <dbReference type="EMBL" id="KIH66183.1"/>
    </source>
</evidence>
<dbReference type="AlphaFoldDB" id="A0A0C2D8X0"/>
<evidence type="ECO:0000259" key="1">
    <source>
        <dbReference type="SMART" id="SM00587"/>
    </source>
</evidence>
<reference evidence="2 3" key="1">
    <citation type="submission" date="2013-12" db="EMBL/GenBank/DDBJ databases">
        <title>Draft genome of the parsitic nematode Ancylostoma duodenale.</title>
        <authorList>
            <person name="Mitreva M."/>
        </authorList>
    </citation>
    <scope>NUCLEOTIDE SEQUENCE [LARGE SCALE GENOMIC DNA]</scope>
    <source>
        <strain evidence="2 3">Zhejiang</strain>
    </source>
</reference>
<dbReference type="SMART" id="SM00587">
    <property type="entry name" value="CHK"/>
    <property type="match status" value="1"/>
</dbReference>
<evidence type="ECO:0000313" key="3">
    <source>
        <dbReference type="Proteomes" id="UP000054047"/>
    </source>
</evidence>
<feature type="domain" description="CHK kinase-like" evidence="1">
    <location>
        <begin position="109"/>
        <end position="248"/>
    </location>
</feature>
<name>A0A0C2D8X0_9BILA</name>
<dbReference type="EMBL" id="KN727226">
    <property type="protein sequence ID" value="KIH66183.1"/>
    <property type="molecule type" value="Genomic_DNA"/>
</dbReference>
<dbReference type="OrthoDB" id="8250698at2759"/>
<dbReference type="PANTHER" id="PTHR23020:SF8">
    <property type="entry name" value="CHK KINASE-LIKE DOMAIN-CONTAINING PROTEIN"/>
    <property type="match status" value="1"/>
</dbReference>
<accession>A0A0C2D8X0</accession>
<proteinExistence type="predicted"/>
<organism evidence="2 3">
    <name type="scientific">Ancylostoma duodenale</name>
    <dbReference type="NCBI Taxonomy" id="51022"/>
    <lineage>
        <taxon>Eukaryota</taxon>
        <taxon>Metazoa</taxon>
        <taxon>Ecdysozoa</taxon>
        <taxon>Nematoda</taxon>
        <taxon>Chromadorea</taxon>
        <taxon>Rhabditida</taxon>
        <taxon>Rhabditina</taxon>
        <taxon>Rhabditomorpha</taxon>
        <taxon>Strongyloidea</taxon>
        <taxon>Ancylostomatidae</taxon>
        <taxon>Ancylostomatinae</taxon>
        <taxon>Ancylostoma</taxon>
    </lineage>
</organism>
<dbReference type="InterPro" id="IPR052961">
    <property type="entry name" value="Oxido-Kinase-like_Enzymes"/>
</dbReference>
<dbReference type="Pfam" id="PF07914">
    <property type="entry name" value="DUF1679"/>
    <property type="match status" value="1"/>
</dbReference>
<gene>
    <name evidence="2" type="ORF">ANCDUO_03483</name>
</gene>
<protein>
    <recommendedName>
        <fullName evidence="1">CHK kinase-like domain-containing protein</fullName>
    </recommendedName>
</protein>
<dbReference type="InterPro" id="IPR012877">
    <property type="entry name" value="Dhs-27"/>
</dbReference>